<protein>
    <submittedName>
        <fullName evidence="2">T9SS type A sorting domain-containing protein</fullName>
    </submittedName>
</protein>
<proteinExistence type="predicted"/>
<name>A0A7C4CB65_UNCW3</name>
<evidence type="ECO:0000313" key="2">
    <source>
        <dbReference type="EMBL" id="HGK28371.1"/>
    </source>
</evidence>
<dbReference type="InterPro" id="IPR026444">
    <property type="entry name" value="Secre_tail"/>
</dbReference>
<sequence length="593" mass="65429">MRAVVMVFLLGTALAVAQELPVTGPTLVPARSWSRSDAVPAEPEQGQAFQPVWERLAAMSPAERANACISVELPGSAPAEAQELARAIEGEWNAGRFDSALELFGELGRLVNPRDVAVGCAWREPIPTVGADWGSDIRVGNRDSISQIQLDIHRASGNLFAIVLFQQGASWYWAVNFSTNVGASWSETYYLMASVPLRSMNAAVVGNDCYIVYGSGSSNYTLRVRRVSVTDGTLHEFQGGVFYVDIATYTGADSIREIAACSNQDQSDDRLYFLPLCYSGKLVYWWSDTAAVTWRNTPDIGVTDAWFGADACFNEGFDSTFIWVSYVATDNTARLRGRRGAGWRQFYSVPCEGTVPNTNTSVGARHDTLLYAFVRPGSVNGHVSYIANYQGGNPGSSWFIGYVGGDTMVRSESPDVTFRAGGGSAIIYRYYTSTRELRYVWRRYSGSWSTPVSVADNEPYFDHPAIEYLGSSRYGVLYLTWNSPQRRAAYFDRSDWTGIAEQRRLVMDENILNVLPNPMNGVGRLHYTLNRPAHLAVRVYDRSGRQVQTVFEGSSSAGQHTLRFDATSFAPGVYFVRADADGDILTVPVTVVR</sequence>
<dbReference type="NCBIfam" id="TIGR04183">
    <property type="entry name" value="Por_Secre_tail"/>
    <property type="match status" value="1"/>
</dbReference>
<comment type="caution">
    <text evidence="2">The sequence shown here is derived from an EMBL/GenBank/DDBJ whole genome shotgun (WGS) entry which is preliminary data.</text>
</comment>
<evidence type="ECO:0000256" key="1">
    <source>
        <dbReference type="SAM" id="SignalP"/>
    </source>
</evidence>
<keyword evidence="1" id="KW-0732">Signal</keyword>
<dbReference type="EMBL" id="DSUT01000112">
    <property type="protein sequence ID" value="HGK28371.1"/>
    <property type="molecule type" value="Genomic_DNA"/>
</dbReference>
<dbReference type="Gene3D" id="2.60.40.4070">
    <property type="match status" value="1"/>
</dbReference>
<feature type="signal peptide" evidence="1">
    <location>
        <begin position="1"/>
        <end position="17"/>
    </location>
</feature>
<accession>A0A7C4CB65</accession>
<gene>
    <name evidence="2" type="ORF">ENS41_05390</name>
</gene>
<reference evidence="2" key="1">
    <citation type="journal article" date="2020" name="mSystems">
        <title>Genome- and Community-Level Interaction Insights into Carbon Utilization and Element Cycling Functions of Hydrothermarchaeota in Hydrothermal Sediment.</title>
        <authorList>
            <person name="Zhou Z."/>
            <person name="Liu Y."/>
            <person name="Xu W."/>
            <person name="Pan J."/>
            <person name="Luo Z.H."/>
            <person name="Li M."/>
        </authorList>
    </citation>
    <scope>NUCLEOTIDE SEQUENCE [LARGE SCALE GENOMIC DNA]</scope>
    <source>
        <strain evidence="2">SpSt-488</strain>
    </source>
</reference>
<organism evidence="2">
    <name type="scientific">candidate division WOR-3 bacterium</name>
    <dbReference type="NCBI Taxonomy" id="2052148"/>
    <lineage>
        <taxon>Bacteria</taxon>
        <taxon>Bacteria division WOR-3</taxon>
    </lineage>
</organism>
<feature type="chain" id="PRO_5027802816" evidence="1">
    <location>
        <begin position="18"/>
        <end position="593"/>
    </location>
</feature>
<dbReference type="AlphaFoldDB" id="A0A7C4CB65"/>